<dbReference type="Gene3D" id="3.30.750.24">
    <property type="entry name" value="STAS domain"/>
    <property type="match status" value="1"/>
</dbReference>
<dbReference type="PANTHER" id="PTHR35849:SF2">
    <property type="entry name" value="BLR2341 PROTEIN"/>
    <property type="match status" value="1"/>
</dbReference>
<dbReference type="EMBL" id="BMWW01000001">
    <property type="protein sequence ID" value="GGY75780.1"/>
    <property type="molecule type" value="Genomic_DNA"/>
</dbReference>
<dbReference type="EMBL" id="CP038026">
    <property type="protein sequence ID" value="QBQ36364.1"/>
    <property type="molecule type" value="Genomic_DNA"/>
</dbReference>
<sequence length="108" mass="11204">MTNGEIGAAGQGVPVALQIDGEMTIYRAAELKDVLYGALQAAVAGSRALALDLSGVTEFDSAGIQLLLVAQRDAERQGQVLRLVACSPAVRDVFALTGLSARFEGEQA</sequence>
<feature type="domain" description="STAS" evidence="1">
    <location>
        <begin position="15"/>
        <end position="108"/>
    </location>
</feature>
<dbReference type="Pfam" id="PF13466">
    <property type="entry name" value="STAS_2"/>
    <property type="match status" value="1"/>
</dbReference>
<dbReference type="PROSITE" id="PS50801">
    <property type="entry name" value="STAS"/>
    <property type="match status" value="1"/>
</dbReference>
<evidence type="ECO:0000313" key="5">
    <source>
        <dbReference type="Proteomes" id="UP000619512"/>
    </source>
</evidence>
<accession>A0A4P7BCU9</accession>
<organism evidence="2 5">
    <name type="scientific">Pseudoduganella plicata</name>
    <dbReference type="NCBI Taxonomy" id="321984"/>
    <lineage>
        <taxon>Bacteria</taxon>
        <taxon>Pseudomonadati</taxon>
        <taxon>Pseudomonadota</taxon>
        <taxon>Betaproteobacteria</taxon>
        <taxon>Burkholderiales</taxon>
        <taxon>Oxalobacteraceae</taxon>
        <taxon>Telluria group</taxon>
        <taxon>Pseudoduganella</taxon>
    </lineage>
</organism>
<reference evidence="2" key="3">
    <citation type="submission" date="2022-12" db="EMBL/GenBank/DDBJ databases">
        <authorList>
            <person name="Sun Q."/>
            <person name="Kim S."/>
        </authorList>
    </citation>
    <scope>NUCLEOTIDE SEQUENCE</scope>
    <source>
        <strain evidence="2">KCTC 12344</strain>
    </source>
</reference>
<dbReference type="InterPro" id="IPR002645">
    <property type="entry name" value="STAS_dom"/>
</dbReference>
<dbReference type="SUPFAM" id="SSF52091">
    <property type="entry name" value="SpoIIaa-like"/>
    <property type="match status" value="1"/>
</dbReference>
<evidence type="ECO:0000313" key="3">
    <source>
        <dbReference type="EMBL" id="QBQ36364.1"/>
    </source>
</evidence>
<dbReference type="RefSeq" id="WP_134384647.1">
    <property type="nucleotide sequence ID" value="NZ_BMWW01000001.1"/>
</dbReference>
<dbReference type="Proteomes" id="UP000294359">
    <property type="component" value="Chromosome"/>
</dbReference>
<evidence type="ECO:0000259" key="1">
    <source>
        <dbReference type="PROSITE" id="PS50801"/>
    </source>
</evidence>
<protein>
    <submittedName>
        <fullName evidence="3">Anti-sigma factor antagonist</fullName>
    </submittedName>
</protein>
<gene>
    <name evidence="3" type="ORF">E1742_09475</name>
    <name evidence="2" type="ORF">GCM10007388_05430</name>
</gene>
<keyword evidence="4" id="KW-1185">Reference proteome</keyword>
<dbReference type="AlphaFoldDB" id="A0A4P7BCU9"/>
<dbReference type="InterPro" id="IPR036513">
    <property type="entry name" value="STAS_dom_sf"/>
</dbReference>
<name>A0A4P7BCU9_9BURK</name>
<dbReference type="OrthoDB" id="8527158at2"/>
<evidence type="ECO:0000313" key="4">
    <source>
        <dbReference type="Proteomes" id="UP000294359"/>
    </source>
</evidence>
<evidence type="ECO:0000313" key="2">
    <source>
        <dbReference type="EMBL" id="GGY75780.1"/>
    </source>
</evidence>
<reference evidence="3 4" key="2">
    <citation type="submission" date="2019-03" db="EMBL/GenBank/DDBJ databases">
        <title>Draft Genome Sequences of Six Type Strains of the Genus Massilia.</title>
        <authorList>
            <person name="Miess H."/>
            <person name="Frediansyhah A."/>
            <person name="Gross H."/>
        </authorList>
    </citation>
    <scope>NUCLEOTIDE SEQUENCE [LARGE SCALE GENOMIC DNA]</scope>
    <source>
        <strain evidence="3 4">DSM 17505</strain>
    </source>
</reference>
<dbReference type="Proteomes" id="UP000619512">
    <property type="component" value="Unassembled WGS sequence"/>
</dbReference>
<dbReference type="PANTHER" id="PTHR35849">
    <property type="entry name" value="BLR2341 PROTEIN"/>
    <property type="match status" value="1"/>
</dbReference>
<proteinExistence type="predicted"/>
<reference evidence="2" key="1">
    <citation type="journal article" date="2014" name="Int. J. Syst. Evol. Microbiol.">
        <title>Complete genome sequence of Corynebacterium casei LMG S-19264T (=DSM 44701T), isolated from a smear-ripened cheese.</title>
        <authorList>
            <consortium name="US DOE Joint Genome Institute (JGI-PGF)"/>
            <person name="Walter F."/>
            <person name="Albersmeier A."/>
            <person name="Kalinowski J."/>
            <person name="Ruckert C."/>
        </authorList>
    </citation>
    <scope>NUCLEOTIDE SEQUENCE</scope>
    <source>
        <strain evidence="2">KCTC 12344</strain>
    </source>
</reference>
<dbReference type="InterPro" id="IPR052746">
    <property type="entry name" value="MlaB_ABC_Transporter"/>
</dbReference>
<dbReference type="CDD" id="cd07043">
    <property type="entry name" value="STAS_anti-anti-sigma_factors"/>
    <property type="match status" value="1"/>
</dbReference>
<dbReference type="InterPro" id="IPR058548">
    <property type="entry name" value="MlaB-like_STAS"/>
</dbReference>